<reference evidence="3 4" key="1">
    <citation type="journal article" date="2013" name="PLoS Genet.">
        <title>The genome and development-dependent transcriptomes of Pyronema confluens: a window into fungal evolution.</title>
        <authorList>
            <person name="Traeger S."/>
            <person name="Altegoer F."/>
            <person name="Freitag M."/>
            <person name="Gabaldon T."/>
            <person name="Kempken F."/>
            <person name="Kumar A."/>
            <person name="Marcet-Houben M."/>
            <person name="Poggeler S."/>
            <person name="Stajich J.E."/>
            <person name="Nowrousian M."/>
        </authorList>
    </citation>
    <scope>NUCLEOTIDE SEQUENCE [LARGE SCALE GENOMIC DNA]</scope>
    <source>
        <strain evidence="4">CBS 100304</strain>
        <tissue evidence="3">Vegetative mycelium</tissue>
    </source>
</reference>
<feature type="compositionally biased region" description="Low complexity" evidence="1">
    <location>
        <begin position="211"/>
        <end position="252"/>
    </location>
</feature>
<dbReference type="EMBL" id="HF935702">
    <property type="protein sequence ID" value="CCX31940.1"/>
    <property type="molecule type" value="Genomic_DNA"/>
</dbReference>
<gene>
    <name evidence="3" type="ORF">PCON_12017</name>
</gene>
<dbReference type="OrthoDB" id="2362516at2759"/>
<dbReference type="STRING" id="1076935.U4LRI5"/>
<keyword evidence="4" id="KW-1185">Reference proteome</keyword>
<dbReference type="AlphaFoldDB" id="U4LRI5"/>
<feature type="region of interest" description="Disordered" evidence="1">
    <location>
        <begin position="62"/>
        <end position="90"/>
    </location>
</feature>
<feature type="compositionally biased region" description="Low complexity" evidence="1">
    <location>
        <begin position="405"/>
        <end position="416"/>
    </location>
</feature>
<feature type="region of interest" description="Disordered" evidence="1">
    <location>
        <begin position="405"/>
        <end position="499"/>
    </location>
</feature>
<dbReference type="eggNOG" id="ENOG502SGXN">
    <property type="taxonomic scope" value="Eukaryota"/>
</dbReference>
<evidence type="ECO:0000256" key="2">
    <source>
        <dbReference type="SAM" id="SignalP"/>
    </source>
</evidence>
<dbReference type="Proteomes" id="UP000018144">
    <property type="component" value="Unassembled WGS sequence"/>
</dbReference>
<evidence type="ECO:0000313" key="3">
    <source>
        <dbReference type="EMBL" id="CCX31940.1"/>
    </source>
</evidence>
<feature type="chain" id="PRO_5004651853" description="Carbohydrate-binding module family 19 domain-containing protein" evidence="2">
    <location>
        <begin position="26"/>
        <end position="894"/>
    </location>
</feature>
<dbReference type="OMA" id="IRCECER"/>
<accession>U4LRI5</accession>
<proteinExistence type="predicted"/>
<protein>
    <recommendedName>
        <fullName evidence="5">Carbohydrate-binding module family 19 domain-containing protein</fullName>
    </recommendedName>
</protein>
<feature type="compositionally biased region" description="Pro residues" evidence="1">
    <location>
        <begin position="688"/>
        <end position="700"/>
    </location>
</feature>
<sequence length="894" mass="91188">MHINIIPYLLTTVFSLTVLAGPVKASSRPSHNGTTSLVTSIKIYPVPTDTITTTISLPISSTEKAMEPTNTIEPASSIPGTGDSTLPTLDSTSSDASLSLTYGSSGAVGNVLASNRLVALQKNQEFPKLTANSPCDAADPLQINACVNGSFMRCTGGAYKTILECTAPARCFALPLETKEGLSVACVNVGDAASKLGIEVSELENVIKGAPIPTAQPTSAPSAPSSSSVASPPGSRAPTIPTTPADSPPTATRVFGAPLPTGLATTNRILALQKNQEFPTLKADMSCDQFNDLQRDACINGAYMTCNMGVYRLAVSCNAPSRCFALPLQDRDGFSVTCVKVDEAASKLGVGVDELEKIITGGPIPTVFQTSSSSSTAVVPTSSAPPAPPVPPFLTMIISSPPSSSTVVPVPSYTAPAPAPPAPEQPAPAPEPSAPAPALPAPEPSAPAPSAPVPAPTTASPEPVISTSSSADYPAPVTPTDTPTKVAGTIPSPSKNASPILSGNRELALKKNKDFARLIPDVPCVESDPTQLNACIKGNFMRCQGGRYKQMVACDSPARCFALPLEMKAGLMVACVSYVDAAQRIGISVKELEDIVGAKNPATPVPMPTFLSSTSETVPITLPTGKPDSRPISPTMAPVPPTDTYAPAPVEPTGTPDARPSAPGTAPAAPTDTYVPAPAPVPTTTSNPVPPFLPTAPAPEVPTSSNPVAGNPAPMPTRSFEQAPPPIPKVSKTSSIQTTEASTSIITSTSIVVSTSTVTAPGEVATSMIFVTVTAPPMAAPTAVTSSITITVTPPVQPAETSYITVTAPASASAAPPVPTETSIVYVTSTSTAAPVMETTTSTVVETATTTEKVLETSMVYETETKTTTVTESAPSYTGGVPGAPVVIPIGNLF</sequence>
<keyword evidence="2" id="KW-0732">Signal</keyword>
<name>U4LRI5_PYROM</name>
<feature type="region of interest" description="Disordered" evidence="1">
    <location>
        <begin position="607"/>
        <end position="705"/>
    </location>
</feature>
<evidence type="ECO:0000256" key="1">
    <source>
        <dbReference type="SAM" id="MobiDB-lite"/>
    </source>
</evidence>
<evidence type="ECO:0008006" key="5">
    <source>
        <dbReference type="Google" id="ProtNLM"/>
    </source>
</evidence>
<organism evidence="3 4">
    <name type="scientific">Pyronema omphalodes (strain CBS 100304)</name>
    <name type="common">Pyronema confluens</name>
    <dbReference type="NCBI Taxonomy" id="1076935"/>
    <lineage>
        <taxon>Eukaryota</taxon>
        <taxon>Fungi</taxon>
        <taxon>Dikarya</taxon>
        <taxon>Ascomycota</taxon>
        <taxon>Pezizomycotina</taxon>
        <taxon>Pezizomycetes</taxon>
        <taxon>Pezizales</taxon>
        <taxon>Pyronemataceae</taxon>
        <taxon>Pyronema</taxon>
    </lineage>
</organism>
<evidence type="ECO:0000313" key="4">
    <source>
        <dbReference type="Proteomes" id="UP000018144"/>
    </source>
</evidence>
<feature type="signal peptide" evidence="2">
    <location>
        <begin position="1"/>
        <end position="25"/>
    </location>
</feature>
<feature type="compositionally biased region" description="Low complexity" evidence="1">
    <location>
        <begin position="658"/>
        <end position="687"/>
    </location>
</feature>
<feature type="compositionally biased region" description="Pro residues" evidence="1">
    <location>
        <begin position="417"/>
        <end position="455"/>
    </location>
</feature>
<feature type="region of interest" description="Disordered" evidence="1">
    <location>
        <begin position="211"/>
        <end position="255"/>
    </location>
</feature>